<accession>A0A3M7R1G3</accession>
<evidence type="ECO:0000259" key="2">
    <source>
        <dbReference type="PROSITE" id="PS51352"/>
    </source>
</evidence>
<dbReference type="PANTHER" id="PTHR46115">
    <property type="entry name" value="THIOREDOXIN-LIKE PROTEIN 1"/>
    <property type="match status" value="1"/>
</dbReference>
<organism evidence="3 4">
    <name type="scientific">Brachionus plicatilis</name>
    <name type="common">Marine rotifer</name>
    <name type="synonym">Brachionus muelleri</name>
    <dbReference type="NCBI Taxonomy" id="10195"/>
    <lineage>
        <taxon>Eukaryota</taxon>
        <taxon>Metazoa</taxon>
        <taxon>Spiralia</taxon>
        <taxon>Gnathifera</taxon>
        <taxon>Rotifera</taxon>
        <taxon>Eurotatoria</taxon>
        <taxon>Monogononta</taxon>
        <taxon>Pseudotrocha</taxon>
        <taxon>Ploima</taxon>
        <taxon>Brachionidae</taxon>
        <taxon>Brachionus</taxon>
    </lineage>
</organism>
<dbReference type="CDD" id="cd02947">
    <property type="entry name" value="TRX_family"/>
    <property type="match status" value="1"/>
</dbReference>
<dbReference type="Pfam" id="PF00085">
    <property type="entry name" value="Thioredoxin"/>
    <property type="match status" value="1"/>
</dbReference>
<sequence>MTQKPKGIPKVSDLGEFEEITSKGLAVVIISASWCGVCRYFEPTTAKLAKEYSNIKFLKIDLDEAEEAMPDAVEHVCTVPHFDFYHNGEIVGEYSGSKADQLKNAIEKFRLQSKDDNQT</sequence>
<evidence type="ECO:0000256" key="1">
    <source>
        <dbReference type="ARBA" id="ARBA00023157"/>
    </source>
</evidence>
<dbReference type="InterPro" id="IPR036249">
    <property type="entry name" value="Thioredoxin-like_sf"/>
</dbReference>
<feature type="domain" description="Thioredoxin" evidence="2">
    <location>
        <begin position="1"/>
        <end position="111"/>
    </location>
</feature>
<keyword evidence="1" id="KW-1015">Disulfide bond</keyword>
<name>A0A3M7R1G3_BRAPC</name>
<dbReference type="PROSITE" id="PS51352">
    <property type="entry name" value="THIOREDOXIN_2"/>
    <property type="match status" value="1"/>
</dbReference>
<dbReference type="Proteomes" id="UP000276133">
    <property type="component" value="Unassembled WGS sequence"/>
</dbReference>
<dbReference type="AlphaFoldDB" id="A0A3M7R1G3"/>
<dbReference type="InterPro" id="IPR013766">
    <property type="entry name" value="Thioredoxin_domain"/>
</dbReference>
<protein>
    <submittedName>
        <fullName evidence="3">Thioredoxin H-type</fullName>
    </submittedName>
</protein>
<keyword evidence="4" id="KW-1185">Reference proteome</keyword>
<evidence type="ECO:0000313" key="3">
    <source>
        <dbReference type="EMBL" id="RNA17201.1"/>
    </source>
</evidence>
<evidence type="ECO:0000313" key="4">
    <source>
        <dbReference type="Proteomes" id="UP000276133"/>
    </source>
</evidence>
<comment type="caution">
    <text evidence="3">The sequence shown here is derived from an EMBL/GenBank/DDBJ whole genome shotgun (WGS) entry which is preliminary data.</text>
</comment>
<dbReference type="OrthoDB" id="10263751at2759"/>
<proteinExistence type="predicted"/>
<reference evidence="3 4" key="1">
    <citation type="journal article" date="2018" name="Sci. Rep.">
        <title>Genomic signatures of local adaptation to the degree of environmental predictability in rotifers.</title>
        <authorList>
            <person name="Franch-Gras L."/>
            <person name="Hahn C."/>
            <person name="Garcia-Roger E.M."/>
            <person name="Carmona M.J."/>
            <person name="Serra M."/>
            <person name="Gomez A."/>
        </authorList>
    </citation>
    <scope>NUCLEOTIDE SEQUENCE [LARGE SCALE GENOMIC DNA]</scope>
    <source>
        <strain evidence="3">HYR1</strain>
    </source>
</reference>
<dbReference type="Gene3D" id="3.40.30.10">
    <property type="entry name" value="Glutaredoxin"/>
    <property type="match status" value="1"/>
</dbReference>
<dbReference type="SUPFAM" id="SSF52833">
    <property type="entry name" value="Thioredoxin-like"/>
    <property type="match status" value="1"/>
</dbReference>
<dbReference type="STRING" id="10195.A0A3M7R1G3"/>
<gene>
    <name evidence="3" type="ORF">BpHYR1_024652</name>
</gene>
<dbReference type="EMBL" id="REGN01004502">
    <property type="protein sequence ID" value="RNA17201.1"/>
    <property type="molecule type" value="Genomic_DNA"/>
</dbReference>